<organism evidence="1 2">
    <name type="scientific">Opisthorchis viverrini</name>
    <name type="common">Southeast Asian liver fluke</name>
    <dbReference type="NCBI Taxonomy" id="6198"/>
    <lineage>
        <taxon>Eukaryota</taxon>
        <taxon>Metazoa</taxon>
        <taxon>Spiralia</taxon>
        <taxon>Lophotrochozoa</taxon>
        <taxon>Platyhelminthes</taxon>
        <taxon>Trematoda</taxon>
        <taxon>Digenea</taxon>
        <taxon>Opisthorchiida</taxon>
        <taxon>Opisthorchiata</taxon>
        <taxon>Opisthorchiidae</taxon>
        <taxon>Opisthorchis</taxon>
    </lineage>
</organism>
<dbReference type="EMBL" id="KL596653">
    <property type="protein sequence ID" value="KER30918.1"/>
    <property type="molecule type" value="Genomic_DNA"/>
</dbReference>
<dbReference type="AlphaFoldDB" id="A0A074ZTW1"/>
<dbReference type="RefSeq" id="XP_009165311.1">
    <property type="nucleotide sequence ID" value="XM_009167047.1"/>
</dbReference>
<dbReference type="GeneID" id="20316920"/>
<evidence type="ECO:0000313" key="2">
    <source>
        <dbReference type="Proteomes" id="UP000054324"/>
    </source>
</evidence>
<protein>
    <submittedName>
        <fullName evidence="1">Uncharacterized protein</fullName>
    </submittedName>
</protein>
<reference evidence="1 2" key="1">
    <citation type="submission" date="2013-11" db="EMBL/GenBank/DDBJ databases">
        <title>Opisthorchis viverrini - life in the bile duct.</title>
        <authorList>
            <person name="Young N.D."/>
            <person name="Nagarajan N."/>
            <person name="Lin S.J."/>
            <person name="Korhonen P.K."/>
            <person name="Jex A.R."/>
            <person name="Hall R.S."/>
            <person name="Safavi-Hemami H."/>
            <person name="Kaewkong W."/>
            <person name="Bertrand D."/>
            <person name="Gao S."/>
            <person name="Seet Q."/>
            <person name="Wongkham S."/>
            <person name="Teh B.T."/>
            <person name="Wongkham C."/>
            <person name="Intapan P.M."/>
            <person name="Maleewong W."/>
            <person name="Yang X."/>
            <person name="Hu M."/>
            <person name="Wang Z."/>
            <person name="Hofmann A."/>
            <person name="Sternberg P.W."/>
            <person name="Tan P."/>
            <person name="Wang J."/>
            <person name="Gasser R.B."/>
        </authorList>
    </citation>
    <scope>NUCLEOTIDE SEQUENCE [LARGE SCALE GENOMIC DNA]</scope>
</reference>
<gene>
    <name evidence="1" type="ORF">T265_02732</name>
</gene>
<dbReference type="Proteomes" id="UP000054324">
    <property type="component" value="Unassembled WGS sequence"/>
</dbReference>
<sequence>MPGSGDRERSLRELQLREVRPGTEPDKTQFREMSRLSGTEVGQDKTVALSLLRCTAVLGTAVTVGLVAHVVDDILVIDFDLDFRLLFSGCLGVVVTDGECDLAANHTLVPKASMVSPVYNVASVLACRWDHKACLFALPAARRMIMFLSEPAKQMTESGLASALSGLFNSNWAMHSDYNRGSEIVFLDKCNC</sequence>
<proteinExistence type="predicted"/>
<dbReference type="KEGG" id="ovi:T265_02732"/>
<keyword evidence="2" id="KW-1185">Reference proteome</keyword>
<dbReference type="CTD" id="20316920"/>
<name>A0A074ZTW1_OPIVI</name>
<accession>A0A074ZTW1</accession>
<evidence type="ECO:0000313" key="1">
    <source>
        <dbReference type="EMBL" id="KER30918.1"/>
    </source>
</evidence>